<organism evidence="2 3">
    <name type="scientific">Mycobacterium kansasii</name>
    <dbReference type="NCBI Taxonomy" id="1768"/>
    <lineage>
        <taxon>Bacteria</taxon>
        <taxon>Bacillati</taxon>
        <taxon>Actinomycetota</taxon>
        <taxon>Actinomycetes</taxon>
        <taxon>Mycobacteriales</taxon>
        <taxon>Mycobacteriaceae</taxon>
        <taxon>Mycobacterium</taxon>
    </lineage>
</organism>
<dbReference type="AlphaFoldDB" id="A0A1V3XLT8"/>
<protein>
    <submittedName>
        <fullName evidence="2">Uncharacterized protein</fullName>
    </submittedName>
</protein>
<dbReference type="Proteomes" id="UP000189229">
    <property type="component" value="Unassembled WGS sequence"/>
</dbReference>
<accession>A0A1V3XLT8</accession>
<dbReference type="EMBL" id="MVBM01000002">
    <property type="protein sequence ID" value="OOK79393.1"/>
    <property type="molecule type" value="Genomic_DNA"/>
</dbReference>
<evidence type="ECO:0000313" key="3">
    <source>
        <dbReference type="Proteomes" id="UP000188532"/>
    </source>
</evidence>
<evidence type="ECO:0000313" key="2">
    <source>
        <dbReference type="EMBL" id="OOK80177.1"/>
    </source>
</evidence>
<comment type="caution">
    <text evidence="2">The sequence shown here is derived from an EMBL/GenBank/DDBJ whole genome shotgun (WGS) entry which is preliminary data.</text>
</comment>
<sequence>MEHPAIAGVKATRADAANTSVVTLRRTAYLFFCRSQHAL</sequence>
<evidence type="ECO:0000313" key="1">
    <source>
        <dbReference type="EMBL" id="OOK79393.1"/>
    </source>
</evidence>
<reference evidence="3 4" key="1">
    <citation type="submission" date="2017-02" db="EMBL/GenBank/DDBJ databases">
        <title>Complete genome sequences of Mycobacterium kansasii strains isolated from rhesus macaques.</title>
        <authorList>
            <person name="Panda A."/>
            <person name="Nagaraj S."/>
            <person name="Zhao X."/>
            <person name="Tettelin H."/>
            <person name="Detolla L.J."/>
        </authorList>
    </citation>
    <scope>NUCLEOTIDE SEQUENCE [LARGE SCALE GENOMIC DNA]</scope>
    <source>
        <strain evidence="2 3">11-3469</strain>
        <strain evidence="1 4">11-3813</strain>
    </source>
</reference>
<dbReference type="EMBL" id="MVBN01000002">
    <property type="protein sequence ID" value="OOK80177.1"/>
    <property type="molecule type" value="Genomic_DNA"/>
</dbReference>
<evidence type="ECO:0000313" key="4">
    <source>
        <dbReference type="Proteomes" id="UP000189229"/>
    </source>
</evidence>
<dbReference type="Proteomes" id="UP000188532">
    <property type="component" value="Unassembled WGS sequence"/>
</dbReference>
<gene>
    <name evidence="2" type="ORF">BZL29_2186</name>
    <name evidence="1" type="ORF">BZL30_2192</name>
</gene>
<name>A0A1V3XLT8_MYCKA</name>
<proteinExistence type="predicted"/>